<comment type="cofactor">
    <cofactor evidence="1">
        <name>pyridoxal 5'-phosphate</name>
        <dbReference type="ChEBI" id="CHEBI:597326"/>
    </cofactor>
</comment>
<dbReference type="PANTHER" id="PTHR42885">
    <property type="entry name" value="HISTIDINOL-PHOSPHATE AMINOTRANSFERASE-RELATED"/>
    <property type="match status" value="1"/>
</dbReference>
<gene>
    <name evidence="6" type="ORF">S01H4_30252</name>
</gene>
<reference evidence="6" key="1">
    <citation type="journal article" date="2014" name="Front. Microbiol.">
        <title>High frequency of phylogenetically diverse reductive dehalogenase-homologous genes in deep subseafloor sedimentary metagenomes.</title>
        <authorList>
            <person name="Kawai M."/>
            <person name="Futagami T."/>
            <person name="Toyoda A."/>
            <person name="Takaki Y."/>
            <person name="Nishi S."/>
            <person name="Hori S."/>
            <person name="Arai W."/>
            <person name="Tsubouchi T."/>
            <person name="Morono Y."/>
            <person name="Uchiyama I."/>
            <person name="Ito T."/>
            <person name="Fujiyama A."/>
            <person name="Inagaki F."/>
            <person name="Takami H."/>
        </authorList>
    </citation>
    <scope>NUCLEOTIDE SEQUENCE</scope>
    <source>
        <strain evidence="6">Expedition CK06-06</strain>
    </source>
</reference>
<evidence type="ECO:0000256" key="1">
    <source>
        <dbReference type="ARBA" id="ARBA00001933"/>
    </source>
</evidence>
<comment type="caution">
    <text evidence="6">The sequence shown here is derived from an EMBL/GenBank/DDBJ whole genome shotgun (WGS) entry which is preliminary data.</text>
</comment>
<evidence type="ECO:0000259" key="5">
    <source>
        <dbReference type="Pfam" id="PF00155"/>
    </source>
</evidence>
<organism evidence="6">
    <name type="scientific">marine sediment metagenome</name>
    <dbReference type="NCBI Taxonomy" id="412755"/>
    <lineage>
        <taxon>unclassified sequences</taxon>
        <taxon>metagenomes</taxon>
        <taxon>ecological metagenomes</taxon>
    </lineage>
</organism>
<dbReference type="CDD" id="cd00609">
    <property type="entry name" value="AAT_like"/>
    <property type="match status" value="1"/>
</dbReference>
<dbReference type="GO" id="GO:0030170">
    <property type="term" value="F:pyridoxal phosphate binding"/>
    <property type="evidence" value="ECO:0007669"/>
    <property type="project" value="InterPro"/>
</dbReference>
<protein>
    <recommendedName>
        <fullName evidence="5">Aminotransferase class I/classII large domain-containing protein</fullName>
    </recommendedName>
</protein>
<evidence type="ECO:0000256" key="2">
    <source>
        <dbReference type="ARBA" id="ARBA00022576"/>
    </source>
</evidence>
<sequence length="148" mass="16688">MSKAFGLAGVRVGFGVARQKVIDVIEKIKPPFNINAVGLVASVTALEDKSYREATIKAIKDERKRVFSELQKIDGIKVYQSDANFLFMNVKYDGFNSENVFVELLKKGILVRNCSSFEMCEDKFLRVTIGTPEQNTLFLDSLKEILKD</sequence>
<dbReference type="Pfam" id="PF00155">
    <property type="entry name" value="Aminotran_1_2"/>
    <property type="match status" value="1"/>
</dbReference>
<keyword evidence="2" id="KW-0032">Aminotransferase</keyword>
<dbReference type="EMBL" id="BART01015600">
    <property type="protein sequence ID" value="GAG86584.1"/>
    <property type="molecule type" value="Genomic_DNA"/>
</dbReference>
<dbReference type="InterPro" id="IPR015422">
    <property type="entry name" value="PyrdxlP-dep_Trfase_small"/>
</dbReference>
<dbReference type="InterPro" id="IPR015421">
    <property type="entry name" value="PyrdxlP-dep_Trfase_major"/>
</dbReference>
<dbReference type="AlphaFoldDB" id="X1AUH2"/>
<dbReference type="GO" id="GO:0008483">
    <property type="term" value="F:transaminase activity"/>
    <property type="evidence" value="ECO:0007669"/>
    <property type="project" value="UniProtKB-KW"/>
</dbReference>
<keyword evidence="3" id="KW-0808">Transferase</keyword>
<accession>X1AUH2</accession>
<dbReference type="SUPFAM" id="SSF53383">
    <property type="entry name" value="PLP-dependent transferases"/>
    <property type="match status" value="1"/>
</dbReference>
<evidence type="ECO:0000256" key="3">
    <source>
        <dbReference type="ARBA" id="ARBA00022679"/>
    </source>
</evidence>
<dbReference type="Gene3D" id="3.90.1150.10">
    <property type="entry name" value="Aspartate Aminotransferase, domain 1"/>
    <property type="match status" value="1"/>
</dbReference>
<dbReference type="Gene3D" id="3.40.640.10">
    <property type="entry name" value="Type I PLP-dependent aspartate aminotransferase-like (Major domain)"/>
    <property type="match status" value="1"/>
</dbReference>
<keyword evidence="4" id="KW-0663">Pyridoxal phosphate</keyword>
<feature type="domain" description="Aminotransferase class I/classII large" evidence="5">
    <location>
        <begin position="1"/>
        <end position="141"/>
    </location>
</feature>
<name>X1AUH2_9ZZZZ</name>
<evidence type="ECO:0000313" key="6">
    <source>
        <dbReference type="EMBL" id="GAG86584.1"/>
    </source>
</evidence>
<dbReference type="InterPro" id="IPR004839">
    <property type="entry name" value="Aminotransferase_I/II_large"/>
</dbReference>
<dbReference type="PANTHER" id="PTHR42885:SF2">
    <property type="entry name" value="HISTIDINOL-PHOSPHATE AMINOTRANSFERASE"/>
    <property type="match status" value="1"/>
</dbReference>
<proteinExistence type="predicted"/>
<dbReference type="InterPro" id="IPR015424">
    <property type="entry name" value="PyrdxlP-dep_Trfase"/>
</dbReference>
<evidence type="ECO:0000256" key="4">
    <source>
        <dbReference type="ARBA" id="ARBA00022898"/>
    </source>
</evidence>